<evidence type="ECO:0000313" key="3">
    <source>
        <dbReference type="Proteomes" id="UP000308652"/>
    </source>
</evidence>
<keyword evidence="1" id="KW-0732">Signal</keyword>
<protein>
    <submittedName>
        <fullName evidence="2">Uncharacterized protein</fullName>
    </submittedName>
</protein>
<organism evidence="2 3">
    <name type="scientific">Crucibulum laeve</name>
    <dbReference type="NCBI Taxonomy" id="68775"/>
    <lineage>
        <taxon>Eukaryota</taxon>
        <taxon>Fungi</taxon>
        <taxon>Dikarya</taxon>
        <taxon>Basidiomycota</taxon>
        <taxon>Agaricomycotina</taxon>
        <taxon>Agaricomycetes</taxon>
        <taxon>Agaricomycetidae</taxon>
        <taxon>Agaricales</taxon>
        <taxon>Agaricineae</taxon>
        <taxon>Nidulariaceae</taxon>
        <taxon>Crucibulum</taxon>
    </lineage>
</organism>
<evidence type="ECO:0000256" key="1">
    <source>
        <dbReference type="SAM" id="SignalP"/>
    </source>
</evidence>
<accession>A0A5C3LN21</accession>
<dbReference type="AlphaFoldDB" id="A0A5C3LN21"/>
<dbReference type="EMBL" id="ML213644">
    <property type="protein sequence ID" value="TFK33663.1"/>
    <property type="molecule type" value="Genomic_DNA"/>
</dbReference>
<feature type="chain" id="PRO_5022683043" evidence="1">
    <location>
        <begin position="29"/>
        <end position="203"/>
    </location>
</feature>
<gene>
    <name evidence="2" type="ORF">BDQ12DRAFT_738667</name>
</gene>
<feature type="signal peptide" evidence="1">
    <location>
        <begin position="1"/>
        <end position="28"/>
    </location>
</feature>
<keyword evidence="3" id="KW-1185">Reference proteome</keyword>
<reference evidence="2 3" key="1">
    <citation type="journal article" date="2019" name="Nat. Ecol. Evol.">
        <title>Megaphylogeny resolves global patterns of mushroom evolution.</title>
        <authorList>
            <person name="Varga T."/>
            <person name="Krizsan K."/>
            <person name="Foldi C."/>
            <person name="Dima B."/>
            <person name="Sanchez-Garcia M."/>
            <person name="Sanchez-Ramirez S."/>
            <person name="Szollosi G.J."/>
            <person name="Szarkandi J.G."/>
            <person name="Papp V."/>
            <person name="Albert L."/>
            <person name="Andreopoulos W."/>
            <person name="Angelini C."/>
            <person name="Antonin V."/>
            <person name="Barry K.W."/>
            <person name="Bougher N.L."/>
            <person name="Buchanan P."/>
            <person name="Buyck B."/>
            <person name="Bense V."/>
            <person name="Catcheside P."/>
            <person name="Chovatia M."/>
            <person name="Cooper J."/>
            <person name="Damon W."/>
            <person name="Desjardin D."/>
            <person name="Finy P."/>
            <person name="Geml J."/>
            <person name="Haridas S."/>
            <person name="Hughes K."/>
            <person name="Justo A."/>
            <person name="Karasinski D."/>
            <person name="Kautmanova I."/>
            <person name="Kiss B."/>
            <person name="Kocsube S."/>
            <person name="Kotiranta H."/>
            <person name="LaButti K.M."/>
            <person name="Lechner B.E."/>
            <person name="Liimatainen K."/>
            <person name="Lipzen A."/>
            <person name="Lukacs Z."/>
            <person name="Mihaltcheva S."/>
            <person name="Morgado L.N."/>
            <person name="Niskanen T."/>
            <person name="Noordeloos M.E."/>
            <person name="Ohm R.A."/>
            <person name="Ortiz-Santana B."/>
            <person name="Ovrebo C."/>
            <person name="Racz N."/>
            <person name="Riley R."/>
            <person name="Savchenko A."/>
            <person name="Shiryaev A."/>
            <person name="Soop K."/>
            <person name="Spirin V."/>
            <person name="Szebenyi C."/>
            <person name="Tomsovsky M."/>
            <person name="Tulloss R.E."/>
            <person name="Uehling J."/>
            <person name="Grigoriev I.V."/>
            <person name="Vagvolgyi C."/>
            <person name="Papp T."/>
            <person name="Martin F.M."/>
            <person name="Miettinen O."/>
            <person name="Hibbett D.S."/>
            <person name="Nagy L.G."/>
        </authorList>
    </citation>
    <scope>NUCLEOTIDE SEQUENCE [LARGE SCALE GENOMIC DNA]</scope>
    <source>
        <strain evidence="2 3">CBS 166.37</strain>
    </source>
</reference>
<dbReference type="Proteomes" id="UP000308652">
    <property type="component" value="Unassembled WGS sequence"/>
</dbReference>
<name>A0A5C3LN21_9AGAR</name>
<evidence type="ECO:0000313" key="2">
    <source>
        <dbReference type="EMBL" id="TFK33663.1"/>
    </source>
</evidence>
<sequence length="203" mass="23013">MSNMTSAIINSTVFVASCELLIPVAVAGSNPDSNLDREASKTTKHLEKWPLDLQSRTDRDQKRKNREYVVNIAAGANAGGAARNHHPGLLKNVNEIKYSSAGEEKNDFDFIEARVVTHASKVRRVTKAISKAVKFLFLSPQRMVDRERKKNREFARQYHPEMQKVLDSNKAFNAFDDANKKKRAVYDEVFEARSPVEFLICPF</sequence>
<proteinExistence type="predicted"/>